<organism evidence="1 2">
    <name type="scientific">Mesobacillus persicus</name>
    <dbReference type="NCBI Taxonomy" id="930146"/>
    <lineage>
        <taxon>Bacteria</taxon>
        <taxon>Bacillati</taxon>
        <taxon>Bacillota</taxon>
        <taxon>Bacilli</taxon>
        <taxon>Bacillales</taxon>
        <taxon>Bacillaceae</taxon>
        <taxon>Mesobacillus</taxon>
    </lineage>
</organism>
<name>A0A1H7WNE7_9BACI</name>
<reference evidence="2" key="1">
    <citation type="submission" date="2016-10" db="EMBL/GenBank/DDBJ databases">
        <authorList>
            <person name="Varghese N."/>
            <person name="Submissions S."/>
        </authorList>
    </citation>
    <scope>NUCLEOTIDE SEQUENCE [LARGE SCALE GENOMIC DNA]</scope>
    <source>
        <strain evidence="2">B48,IBRC-M 10115,DSM 25386,CECT 8001</strain>
    </source>
</reference>
<gene>
    <name evidence="1" type="ORF">SAMN05192533_101495</name>
</gene>
<protein>
    <submittedName>
        <fullName evidence="1">Uncharacterized protein</fullName>
    </submittedName>
</protein>
<proteinExistence type="predicted"/>
<keyword evidence="2" id="KW-1185">Reference proteome</keyword>
<dbReference type="RefSeq" id="WP_090740785.1">
    <property type="nucleotide sequence ID" value="NZ_FOBW01000001.1"/>
</dbReference>
<evidence type="ECO:0000313" key="2">
    <source>
        <dbReference type="Proteomes" id="UP000198553"/>
    </source>
</evidence>
<accession>A0A1H7WNE7</accession>
<dbReference type="Pfam" id="PF25847">
    <property type="entry name" value="YgzA"/>
    <property type="match status" value="1"/>
</dbReference>
<dbReference type="OrthoDB" id="2920874at2"/>
<dbReference type="AlphaFoldDB" id="A0A1H7WNE7"/>
<dbReference type="InterPro" id="IPR058862">
    <property type="entry name" value="YgzA"/>
</dbReference>
<dbReference type="Proteomes" id="UP000198553">
    <property type="component" value="Unassembled WGS sequence"/>
</dbReference>
<sequence length="72" mass="8301">MKVEKLIADELQCMFLDGKLEGFKEEYINLVTRKLRIGELALSDLIQNDPTLKDKIIEAEVRIVSYNIEGFV</sequence>
<evidence type="ECO:0000313" key="1">
    <source>
        <dbReference type="EMBL" id="SEM22548.1"/>
    </source>
</evidence>
<dbReference type="EMBL" id="FOBW01000001">
    <property type="protein sequence ID" value="SEM22548.1"/>
    <property type="molecule type" value="Genomic_DNA"/>
</dbReference>